<evidence type="ECO:0008006" key="4">
    <source>
        <dbReference type="Google" id="ProtNLM"/>
    </source>
</evidence>
<gene>
    <name evidence="2" type="ORF">OG563_38575</name>
</gene>
<proteinExistence type="predicted"/>
<name>A0ABZ1YP85_9NOCA</name>
<keyword evidence="1" id="KW-0238">DNA-binding</keyword>
<accession>A0ABZ1YP85</accession>
<dbReference type="EMBL" id="CP109441">
    <property type="protein sequence ID" value="WUV44978.1"/>
    <property type="molecule type" value="Genomic_DNA"/>
</dbReference>
<keyword evidence="3" id="KW-1185">Reference proteome</keyword>
<evidence type="ECO:0000313" key="2">
    <source>
        <dbReference type="EMBL" id="WUV44978.1"/>
    </source>
</evidence>
<dbReference type="Proteomes" id="UP001432062">
    <property type="component" value="Chromosome"/>
</dbReference>
<evidence type="ECO:0000313" key="3">
    <source>
        <dbReference type="Proteomes" id="UP001432062"/>
    </source>
</evidence>
<evidence type="ECO:0000256" key="1">
    <source>
        <dbReference type="ARBA" id="ARBA00023125"/>
    </source>
</evidence>
<dbReference type="InterPro" id="IPR011010">
    <property type="entry name" value="DNA_brk_join_enz"/>
</dbReference>
<protein>
    <recommendedName>
        <fullName evidence="4">Core-binding (CB) domain-containing protein</fullName>
    </recommendedName>
</protein>
<sequence>MIPRHARGQCGGFSGIVSFDNRKLRMITPRPRPRKDGTVGWQVPFHYYDTDGTRRQSSETFDDFESARGWAALVDRVGVDDALGSLEDQRSGTDRPVLLTEWLTEYVDRLAAVQDDVRLKYHSYICNDIAPFFGASAPIDAVTRDSDAAWIAYLTQDKGNSPKTVRNKHAFLSAGLGAAVQHRPSLLPFNPCAQMRLTPRGEDPGQP</sequence>
<dbReference type="InterPro" id="IPR010998">
    <property type="entry name" value="Integrase_recombinase_N"/>
</dbReference>
<reference evidence="2" key="1">
    <citation type="submission" date="2022-10" db="EMBL/GenBank/DDBJ databases">
        <title>The complete genomes of actinobacterial strains from the NBC collection.</title>
        <authorList>
            <person name="Joergensen T.S."/>
            <person name="Alvarez Arevalo M."/>
            <person name="Sterndorff E.B."/>
            <person name="Faurdal D."/>
            <person name="Vuksanovic O."/>
            <person name="Mourched A.-S."/>
            <person name="Charusanti P."/>
            <person name="Shaw S."/>
            <person name="Blin K."/>
            <person name="Weber T."/>
        </authorList>
    </citation>
    <scope>NUCLEOTIDE SEQUENCE</scope>
    <source>
        <strain evidence="2">NBC_01482</strain>
    </source>
</reference>
<dbReference type="SUPFAM" id="SSF56349">
    <property type="entry name" value="DNA breaking-rejoining enzymes"/>
    <property type="match status" value="1"/>
</dbReference>
<dbReference type="RefSeq" id="WP_329408242.1">
    <property type="nucleotide sequence ID" value="NZ_CP109441.1"/>
</dbReference>
<organism evidence="2 3">
    <name type="scientific">Nocardia vinacea</name>
    <dbReference type="NCBI Taxonomy" id="96468"/>
    <lineage>
        <taxon>Bacteria</taxon>
        <taxon>Bacillati</taxon>
        <taxon>Actinomycetota</taxon>
        <taxon>Actinomycetes</taxon>
        <taxon>Mycobacteriales</taxon>
        <taxon>Nocardiaceae</taxon>
        <taxon>Nocardia</taxon>
    </lineage>
</organism>
<dbReference type="Gene3D" id="1.10.150.130">
    <property type="match status" value="1"/>
</dbReference>